<name>A0ABQ8JXV9_9APHY</name>
<sequence>MAEPSTPAPAALRFRSSLWVPSEYDFLPAARSIRDASWKHFVAHKAIRSAVSLGNGTYAVSPNATYVPALPPSHTDQEEILSDGRRGLFEPGYHPQYWNNASGHLPFIYEIPEGPEGRDPAFVTIDCRRRGVPVTFRASNNGSGKGLPIREFVEALQALYRAELERAEGYFLKDREPPLALKLRPAQVQEVFISLPYNTTVLYEARKNVAVIQRHLLELRGYSARSYLQEAFDAGRFSIPRSEASGKGCWVREGNDEILKRLTWFGVPVWYVSRAATPAPGRILSFAPLDCRLSLDPWDEAEHGPRVHIGKKTKKRLAQEKAEQDDADEDSDFFYPPRSRPCLPLPTPSSSSRAPRTPAPVPSLLPPSLSDEEGWINHPPVSPLPVPPEERILLGRTPSPRAGSPMVISPPRPTRVSPARREESRTPIPSALVVNDRESRGRVRPAEPFPRTPIPPRRRPSPSPRRMELPPGRPSPPRPRSPRRTRPASPPRGRSPARLGERRDYGRLRLSPVRWRPWERRPRSPPRRCSPRRRSPSPRTRVPHAGPSRQRSRSPRSEPPAIRPGPSTAPSASINPRPSESQRPPLIERLASRPPEQSLSLIDRIQRASLLSRLQEAELPGRTELEPSPSGALIDRITRPLSERISDERIAGEGEAPPEEQTYSQPPGMVEEDVEVVTLAAPAPTASEGLHVVQLPSGIPLRTRLPITTGEEAIAYLREPFERGSQSPAFRLRDEDDYGPEPFYPPSGQHPVPPPHLLLAAGDEGYLATILWLKARGPCLAGLSAPPQQWATSNSKQWQSRLRGAKPLQVAARSIPTRPLPDDVISPFRNPLPHERENETWELRTFHFRLDFERLAQQMHPGIQAASSSTARGTIWAGIRDRIRRVWGAGTTLYPSTLEPRYFDNEDDLVRLRHWFALGRLMLEWNLRPDLEHDLQVAMGGSVTDAADRIRNVFITLYKRQFNNRDPQVFTPQYPGARAREIDAFFLLSNYLVRLRLTAPSETESPKAIPAARAPRRVSPQSELLATLTTWTPRPRTNLYADSSSSERPARPTSSYDLTTIDWAT</sequence>
<dbReference type="RefSeq" id="XP_047772593.1">
    <property type="nucleotide sequence ID" value="XM_047921953.1"/>
</dbReference>
<comment type="caution">
    <text evidence="2">The sequence shown here is derived from an EMBL/GenBank/DDBJ whole genome shotgun (WGS) entry which is preliminary data.</text>
</comment>
<gene>
    <name evidence="2" type="ORF">C8Q71DRAFT_728367</name>
</gene>
<dbReference type="GeneID" id="72002685"/>
<feature type="compositionally biased region" description="Basic residues" evidence="1">
    <location>
        <begin position="306"/>
        <end position="316"/>
    </location>
</feature>
<feature type="compositionally biased region" description="Basic residues" evidence="1">
    <location>
        <begin position="523"/>
        <end position="536"/>
    </location>
</feature>
<organism evidence="2 3">
    <name type="scientific">Rhodofomes roseus</name>
    <dbReference type="NCBI Taxonomy" id="34475"/>
    <lineage>
        <taxon>Eukaryota</taxon>
        <taxon>Fungi</taxon>
        <taxon>Dikarya</taxon>
        <taxon>Basidiomycota</taxon>
        <taxon>Agaricomycotina</taxon>
        <taxon>Agaricomycetes</taxon>
        <taxon>Polyporales</taxon>
        <taxon>Rhodofomes</taxon>
    </lineage>
</organism>
<dbReference type="PRINTS" id="PR01217">
    <property type="entry name" value="PRICHEXTENSN"/>
</dbReference>
<evidence type="ECO:0000256" key="1">
    <source>
        <dbReference type="SAM" id="MobiDB-lite"/>
    </source>
</evidence>
<feature type="compositionally biased region" description="Basic and acidic residues" evidence="1">
    <location>
        <begin position="435"/>
        <end position="445"/>
    </location>
</feature>
<feature type="compositionally biased region" description="Low complexity" evidence="1">
    <location>
        <begin position="336"/>
        <end position="356"/>
    </location>
</feature>
<dbReference type="Proteomes" id="UP000814176">
    <property type="component" value="Unassembled WGS sequence"/>
</dbReference>
<keyword evidence="3" id="KW-1185">Reference proteome</keyword>
<dbReference type="PANTHER" id="PTHR24216:SF65">
    <property type="entry name" value="PAXILLIN-LIKE PROTEIN 1"/>
    <property type="match status" value="1"/>
</dbReference>
<dbReference type="EMBL" id="JADCUA010000044">
    <property type="protein sequence ID" value="KAH9829061.1"/>
    <property type="molecule type" value="Genomic_DNA"/>
</dbReference>
<proteinExistence type="predicted"/>
<evidence type="ECO:0000313" key="2">
    <source>
        <dbReference type="EMBL" id="KAH9829061.1"/>
    </source>
</evidence>
<feature type="compositionally biased region" description="Polar residues" evidence="1">
    <location>
        <begin position="568"/>
        <end position="582"/>
    </location>
</feature>
<feature type="region of interest" description="Disordered" evidence="1">
    <location>
        <begin position="647"/>
        <end position="666"/>
    </location>
</feature>
<dbReference type="PANTHER" id="PTHR24216">
    <property type="entry name" value="PAXILLIN-RELATED"/>
    <property type="match status" value="1"/>
</dbReference>
<accession>A0ABQ8JXV9</accession>
<feature type="compositionally biased region" description="Polar residues" evidence="1">
    <location>
        <begin position="1040"/>
        <end position="1058"/>
    </location>
</feature>
<feature type="region of interest" description="Disordered" evidence="1">
    <location>
        <begin position="302"/>
        <end position="600"/>
    </location>
</feature>
<reference evidence="2 3" key="1">
    <citation type="journal article" date="2021" name="Environ. Microbiol.">
        <title>Gene family expansions and transcriptome signatures uncover fungal adaptations to wood decay.</title>
        <authorList>
            <person name="Hage H."/>
            <person name="Miyauchi S."/>
            <person name="Viragh M."/>
            <person name="Drula E."/>
            <person name="Min B."/>
            <person name="Chaduli D."/>
            <person name="Navarro D."/>
            <person name="Favel A."/>
            <person name="Norest M."/>
            <person name="Lesage-Meessen L."/>
            <person name="Balint B."/>
            <person name="Merenyi Z."/>
            <person name="de Eugenio L."/>
            <person name="Morin E."/>
            <person name="Martinez A.T."/>
            <person name="Baldrian P."/>
            <person name="Stursova M."/>
            <person name="Martinez M.J."/>
            <person name="Novotny C."/>
            <person name="Magnuson J.K."/>
            <person name="Spatafora J.W."/>
            <person name="Maurice S."/>
            <person name="Pangilinan J."/>
            <person name="Andreopoulos W."/>
            <person name="LaButti K."/>
            <person name="Hundley H."/>
            <person name="Na H."/>
            <person name="Kuo A."/>
            <person name="Barry K."/>
            <person name="Lipzen A."/>
            <person name="Henrissat B."/>
            <person name="Riley R."/>
            <person name="Ahrendt S."/>
            <person name="Nagy L.G."/>
            <person name="Grigoriev I.V."/>
            <person name="Martin F."/>
            <person name="Rosso M.N."/>
        </authorList>
    </citation>
    <scope>NUCLEOTIDE SEQUENCE [LARGE SCALE GENOMIC DNA]</scope>
    <source>
        <strain evidence="2 3">CIRM-BRFM 1785</strain>
    </source>
</reference>
<protein>
    <submittedName>
        <fullName evidence="2">Uncharacterized protein</fullName>
    </submittedName>
</protein>
<evidence type="ECO:0000313" key="3">
    <source>
        <dbReference type="Proteomes" id="UP000814176"/>
    </source>
</evidence>
<feature type="region of interest" description="Disordered" evidence="1">
    <location>
        <begin position="1036"/>
        <end position="1065"/>
    </location>
</feature>